<evidence type="ECO:0000313" key="3">
    <source>
        <dbReference type="Proteomes" id="UP000220397"/>
    </source>
</evidence>
<reference evidence="2 3" key="1">
    <citation type="submission" date="2017-09" db="EMBL/GenBank/DDBJ databases">
        <title>Large-scale bioinformatics analysis of Bacillus genomes uncovers conserved roles of natural products in bacterial physiology.</title>
        <authorList>
            <consortium name="Agbiome Team Llc"/>
            <person name="Bleich R.M."/>
            <person name="Kirk G.J."/>
            <person name="Santa Maria K.C."/>
            <person name="Allen S.E."/>
            <person name="Farag S."/>
            <person name="Shank E.A."/>
            <person name="Bowers A."/>
        </authorList>
    </citation>
    <scope>NUCLEOTIDE SEQUENCE [LARGE SCALE GENOMIC DNA]</scope>
    <source>
        <strain evidence="2 3">AFS015413</strain>
    </source>
</reference>
<proteinExistence type="predicted"/>
<organism evidence="2 3">
    <name type="scientific">Bacillus thuringiensis</name>
    <dbReference type="NCBI Taxonomy" id="1428"/>
    <lineage>
        <taxon>Bacteria</taxon>
        <taxon>Bacillati</taxon>
        <taxon>Bacillota</taxon>
        <taxon>Bacilli</taxon>
        <taxon>Bacillales</taxon>
        <taxon>Bacillaceae</taxon>
        <taxon>Bacillus</taxon>
        <taxon>Bacillus cereus group</taxon>
    </lineage>
</organism>
<feature type="domain" description="ORF6C" evidence="1">
    <location>
        <begin position="119"/>
        <end position="222"/>
    </location>
</feature>
<sequence>MTNLVFLNNNNEVVTDSLLVAEVFGKEHRNVMQSIRKLQEELESIGDYKGVLNFQHTVYKHEQNDQMYPKCNITKDGFALLAMGFTGKKALEFKMKYIKEFNRMEEYIKTPQQLKPIDQIKLLLANSVDTEERLSTVEGNVETLQNTMTIDYREQSVLNQAKKRRVEIMWKERGELSKYDTKQKMHSGAWKDVYIRFGVASYRDIAKVDFDNALNFINSWIPLSF</sequence>
<protein>
    <submittedName>
        <fullName evidence="2">Transcriptional regulator</fullName>
    </submittedName>
</protein>
<dbReference type="NCBIfam" id="TIGR02681">
    <property type="entry name" value="phage_pRha"/>
    <property type="match status" value="1"/>
</dbReference>
<accession>A0A9X6SHS1</accession>
<dbReference type="RefSeq" id="WP_097807818.1">
    <property type="nucleotide sequence ID" value="NZ_NTRM01000027.1"/>
</dbReference>
<comment type="caution">
    <text evidence="2">The sequence shown here is derived from an EMBL/GenBank/DDBJ whole genome shotgun (WGS) entry which is preliminary data.</text>
</comment>
<evidence type="ECO:0000259" key="1">
    <source>
        <dbReference type="Pfam" id="PF10552"/>
    </source>
</evidence>
<dbReference type="InterPro" id="IPR014054">
    <property type="entry name" value="Phage_regulatory_Rha"/>
</dbReference>
<dbReference type="AlphaFoldDB" id="A0A9X6SHS1"/>
<dbReference type="EMBL" id="NTUS01000005">
    <property type="protein sequence ID" value="PFB10348.1"/>
    <property type="molecule type" value="Genomic_DNA"/>
</dbReference>
<evidence type="ECO:0000313" key="2">
    <source>
        <dbReference type="EMBL" id="PFB10348.1"/>
    </source>
</evidence>
<gene>
    <name evidence="2" type="ORF">CN398_00635</name>
</gene>
<dbReference type="InterPro" id="IPR018878">
    <property type="entry name" value="ORF6C_dom"/>
</dbReference>
<name>A0A9X6SHS1_BACTU</name>
<dbReference type="Pfam" id="PF10552">
    <property type="entry name" value="ORF6C"/>
    <property type="match status" value="1"/>
</dbReference>
<dbReference type="Proteomes" id="UP000220397">
    <property type="component" value="Unassembled WGS sequence"/>
</dbReference>
<dbReference type="Pfam" id="PF09669">
    <property type="entry name" value="Phage_pRha"/>
    <property type="match status" value="1"/>
</dbReference>